<dbReference type="PANTHER" id="PTHR43531:SF14">
    <property type="entry name" value="METHYL-ACCEPTING CHEMOTAXIS PROTEIN I-RELATED"/>
    <property type="match status" value="1"/>
</dbReference>
<reference evidence="7 8" key="1">
    <citation type="submission" date="2020-08" db="EMBL/GenBank/DDBJ databases">
        <title>Functional genomics of gut bacteria from endangered species of beetles.</title>
        <authorList>
            <person name="Carlos-Shanley C."/>
        </authorList>
    </citation>
    <scope>NUCLEOTIDE SEQUENCE [LARGE SCALE GENOMIC DNA]</scope>
    <source>
        <strain evidence="7 8">S00239</strain>
    </source>
</reference>
<dbReference type="PRINTS" id="PR00260">
    <property type="entry name" value="CHEMTRNSDUCR"/>
</dbReference>
<organism evidence="7 8">
    <name type="scientific">Roseateles oligotrophus</name>
    <dbReference type="NCBI Taxonomy" id="1769250"/>
    <lineage>
        <taxon>Bacteria</taxon>
        <taxon>Pseudomonadati</taxon>
        <taxon>Pseudomonadota</taxon>
        <taxon>Betaproteobacteria</taxon>
        <taxon>Burkholderiales</taxon>
        <taxon>Sphaerotilaceae</taxon>
        <taxon>Roseateles</taxon>
    </lineage>
</organism>
<dbReference type="SMART" id="SM00283">
    <property type="entry name" value="MA"/>
    <property type="match status" value="1"/>
</dbReference>
<keyword evidence="2" id="KW-0488">Methylation</keyword>
<dbReference type="Pfam" id="PF00015">
    <property type="entry name" value="MCPsignal"/>
    <property type="match status" value="1"/>
</dbReference>
<accession>A0A840L145</accession>
<dbReference type="InterPro" id="IPR004090">
    <property type="entry name" value="Chemotax_Me-accpt_rcpt"/>
</dbReference>
<dbReference type="Proteomes" id="UP000562027">
    <property type="component" value="Unassembled WGS sequence"/>
</dbReference>
<dbReference type="GO" id="GO:0005886">
    <property type="term" value="C:plasma membrane"/>
    <property type="evidence" value="ECO:0007669"/>
    <property type="project" value="TreeGrafter"/>
</dbReference>
<dbReference type="Gene3D" id="1.10.287.950">
    <property type="entry name" value="Methyl-accepting chemotaxis protein"/>
    <property type="match status" value="1"/>
</dbReference>
<dbReference type="PANTHER" id="PTHR43531">
    <property type="entry name" value="PROTEIN ICFG"/>
    <property type="match status" value="1"/>
</dbReference>
<dbReference type="CDD" id="cd11386">
    <property type="entry name" value="MCP_signal"/>
    <property type="match status" value="1"/>
</dbReference>
<dbReference type="GO" id="GO:0007165">
    <property type="term" value="P:signal transduction"/>
    <property type="evidence" value="ECO:0007669"/>
    <property type="project" value="UniProtKB-KW"/>
</dbReference>
<dbReference type="PROSITE" id="PS50885">
    <property type="entry name" value="HAMP"/>
    <property type="match status" value="1"/>
</dbReference>
<feature type="domain" description="HAMP" evidence="6">
    <location>
        <begin position="212"/>
        <end position="264"/>
    </location>
</feature>
<dbReference type="PROSITE" id="PS50111">
    <property type="entry name" value="CHEMOTAXIS_TRANSDUC_2"/>
    <property type="match status" value="1"/>
</dbReference>
<feature type="domain" description="Methyl-accepting transducer" evidence="5">
    <location>
        <begin position="269"/>
        <end position="498"/>
    </location>
</feature>
<evidence type="ECO:0000256" key="3">
    <source>
        <dbReference type="ARBA" id="ARBA00029447"/>
    </source>
</evidence>
<dbReference type="FunFam" id="1.10.287.950:FF:000001">
    <property type="entry name" value="Methyl-accepting chemotaxis sensory transducer"/>
    <property type="match status" value="1"/>
</dbReference>
<evidence type="ECO:0000256" key="4">
    <source>
        <dbReference type="PROSITE-ProRule" id="PRU00284"/>
    </source>
</evidence>
<evidence type="ECO:0000313" key="8">
    <source>
        <dbReference type="Proteomes" id="UP000562027"/>
    </source>
</evidence>
<dbReference type="SUPFAM" id="SSF58104">
    <property type="entry name" value="Methyl-accepting chemotaxis protein (MCP) signaling domain"/>
    <property type="match status" value="1"/>
</dbReference>
<dbReference type="InterPro" id="IPR004089">
    <property type="entry name" value="MCPsignal_dom"/>
</dbReference>
<dbReference type="CDD" id="cd19411">
    <property type="entry name" value="MCP2201-like_sensor"/>
    <property type="match status" value="1"/>
</dbReference>
<dbReference type="InterPro" id="IPR003660">
    <property type="entry name" value="HAMP_dom"/>
</dbReference>
<comment type="subcellular location">
    <subcellularLocation>
        <location evidence="1">Membrane</location>
    </subcellularLocation>
</comment>
<dbReference type="SMART" id="SM00304">
    <property type="entry name" value="HAMP"/>
    <property type="match status" value="1"/>
</dbReference>
<evidence type="ECO:0000259" key="6">
    <source>
        <dbReference type="PROSITE" id="PS50885"/>
    </source>
</evidence>
<dbReference type="EMBL" id="JACHLP010000001">
    <property type="protein sequence ID" value="MBB4842164.1"/>
    <property type="molecule type" value="Genomic_DNA"/>
</dbReference>
<dbReference type="Pfam" id="PF00672">
    <property type="entry name" value="HAMP"/>
    <property type="match status" value="1"/>
</dbReference>
<comment type="caution">
    <text evidence="7">The sequence shown here is derived from an EMBL/GenBank/DDBJ whole genome shotgun (WGS) entry which is preliminary data.</text>
</comment>
<evidence type="ECO:0000313" key="7">
    <source>
        <dbReference type="EMBL" id="MBB4842164.1"/>
    </source>
</evidence>
<evidence type="ECO:0000256" key="2">
    <source>
        <dbReference type="ARBA" id="ARBA00022481"/>
    </source>
</evidence>
<dbReference type="RefSeq" id="WP_184296123.1">
    <property type="nucleotide sequence ID" value="NZ_JACHLP010000001.1"/>
</dbReference>
<protein>
    <submittedName>
        <fullName evidence="7">Methyl-accepting chemotaxis protein</fullName>
    </submittedName>
</protein>
<name>A0A840L145_9BURK</name>
<dbReference type="Pfam" id="PF12729">
    <property type="entry name" value="4HB_MCP_1"/>
    <property type="match status" value="1"/>
</dbReference>
<keyword evidence="4" id="KW-0807">Transducer</keyword>
<proteinExistence type="inferred from homology"/>
<gene>
    <name evidence="7" type="ORF">HNP55_000659</name>
</gene>
<comment type="similarity">
    <text evidence="3">Belongs to the methyl-accepting chemotaxis (MCP) protein family.</text>
</comment>
<dbReference type="GO" id="GO:0004888">
    <property type="term" value="F:transmembrane signaling receptor activity"/>
    <property type="evidence" value="ECO:0007669"/>
    <property type="project" value="InterPro"/>
</dbReference>
<dbReference type="InterPro" id="IPR024478">
    <property type="entry name" value="HlyB_4HB_MCP"/>
</dbReference>
<dbReference type="AlphaFoldDB" id="A0A840L145"/>
<keyword evidence="8" id="KW-1185">Reference proteome</keyword>
<dbReference type="InterPro" id="IPR051310">
    <property type="entry name" value="MCP_chemotaxis"/>
</dbReference>
<evidence type="ECO:0000259" key="5">
    <source>
        <dbReference type="PROSITE" id="PS50111"/>
    </source>
</evidence>
<dbReference type="CDD" id="cd06225">
    <property type="entry name" value="HAMP"/>
    <property type="match status" value="1"/>
</dbReference>
<dbReference type="InterPro" id="IPR047347">
    <property type="entry name" value="YvaQ-like_sensor"/>
</dbReference>
<sequence>MGFRTMKISTRLSLGFASMSVLMLLLGSLAWGRLSEIDAQFRLTMQERYPTVKMLLSVKEANGQVARAMRDLIILNDKAEIEAQLAQIAEISKTTAGTLEKLGQVLDDAEGMRGMARLNEARGEYRLQREKVGKAVQAGDMELAKTVLLHDMRPRHLVYMAAVDALVERSEAQMARDGQTASEDVRQAKQQIALLVGLALLLGSSASWWLVRSITGPLSEALRVASSVAAGDLAMKIAPKGRDETAQLLGAMQEMQSRLAAIVQEVRENAEGVASASAQISSGNSDLSLRTEKQASALEQTAASMSELGSTVRGNADSAGAANQLALQASEIAQKGGEAVGQVVSTMREISESSRKISDIIGVIDGIAFQTNILALNAAVEAARAGEQGRGFAVVASEVRTLAGRSAEAAKEIKSLIGTSVDRVELGCAQVDGAGATIQEVVHSIRRVTDIMGEISAASQEQSSGVTQVGQAVAHMDRATQENAALVEQSAAAAESLKLQAQHLVDSVAVFKLAS</sequence>
<evidence type="ECO:0000256" key="1">
    <source>
        <dbReference type="ARBA" id="ARBA00004370"/>
    </source>
</evidence>
<dbReference type="GO" id="GO:0006935">
    <property type="term" value="P:chemotaxis"/>
    <property type="evidence" value="ECO:0007669"/>
    <property type="project" value="InterPro"/>
</dbReference>